<gene>
    <name evidence="6" type="ordered locus">Clos_0917</name>
</gene>
<accession>A8MEY5</accession>
<dbReference type="HOGENOM" id="CLU_000604_1_11_9"/>
<dbReference type="SUPFAM" id="SSF52540">
    <property type="entry name" value="P-loop containing nucleoside triphosphate hydrolases"/>
    <property type="match status" value="1"/>
</dbReference>
<name>A8MEY5_ALKOO</name>
<reference evidence="7" key="1">
    <citation type="submission" date="2007-10" db="EMBL/GenBank/DDBJ databases">
        <title>Complete genome of Alkaliphilus oremlandii OhILAs.</title>
        <authorList>
            <person name="Copeland A."/>
            <person name="Lucas S."/>
            <person name="Lapidus A."/>
            <person name="Barry K."/>
            <person name="Detter J.C."/>
            <person name="Glavina del Rio T."/>
            <person name="Hammon N."/>
            <person name="Israni S."/>
            <person name="Dalin E."/>
            <person name="Tice H."/>
            <person name="Pitluck S."/>
            <person name="Chain P."/>
            <person name="Malfatti S."/>
            <person name="Shin M."/>
            <person name="Vergez L."/>
            <person name="Schmutz J."/>
            <person name="Larimer F."/>
            <person name="Land M."/>
            <person name="Hauser L."/>
            <person name="Kyrpides N."/>
            <person name="Mikhailova N."/>
            <person name="Stolz J.F."/>
            <person name="Dawson A."/>
            <person name="Fisher E."/>
            <person name="Crable B."/>
            <person name="Perera E."/>
            <person name="Lisak J."/>
            <person name="Ranganathan M."/>
            <person name="Basu P."/>
            <person name="Richardson P."/>
        </authorList>
    </citation>
    <scope>NUCLEOTIDE SEQUENCE [LARGE SCALE GENOMIC DNA]</scope>
    <source>
        <strain evidence="7">OhILAs</strain>
    </source>
</reference>
<dbReference type="PROSITE" id="PS00211">
    <property type="entry name" value="ABC_TRANSPORTER_1"/>
    <property type="match status" value="1"/>
</dbReference>
<keyword evidence="3" id="KW-0067">ATP-binding</keyword>
<dbReference type="PROSITE" id="PS50893">
    <property type="entry name" value="ABC_TRANSPORTER_2"/>
    <property type="match status" value="1"/>
</dbReference>
<evidence type="ECO:0000256" key="1">
    <source>
        <dbReference type="ARBA" id="ARBA00022448"/>
    </source>
</evidence>
<dbReference type="FunFam" id="3.40.50.300:FF:000134">
    <property type="entry name" value="Iron-enterobactin ABC transporter ATP-binding protein"/>
    <property type="match status" value="1"/>
</dbReference>
<dbReference type="KEGG" id="aoe:Clos_0917"/>
<dbReference type="EMBL" id="CP000853">
    <property type="protein sequence ID" value="ABW18464.1"/>
    <property type="molecule type" value="Genomic_DNA"/>
</dbReference>
<feature type="domain" description="ABC transporter" evidence="5">
    <location>
        <begin position="5"/>
        <end position="241"/>
    </location>
</feature>
<sequence length="263" mass="29849">MGKSVEIKELIFEYEDTRILDEITLNISRGNILTIIGPNGSGKSTLLKNISTTLKPREGIILLDQKLLKHYKAKDLARELAVVPQNTNIEYDFTAHDIVSMGRNPYIERFKQESEADVAIIRESMERTNTWHLKDRPISQLSGGESQRVVIARALAQEPQVLLLDEPTAALDMHHQIEIMDLLKVLNRDKGVTIVMALHDINLAARYSKEILLLDKGKKIILGTPEEVITKENLRIAYKIDMIVDRNKHINSLQVTPLSSIER</sequence>
<dbReference type="PANTHER" id="PTHR42794">
    <property type="entry name" value="HEMIN IMPORT ATP-BINDING PROTEIN HMUV"/>
    <property type="match status" value="1"/>
</dbReference>
<dbReference type="InterPro" id="IPR027417">
    <property type="entry name" value="P-loop_NTPase"/>
</dbReference>
<evidence type="ECO:0000256" key="4">
    <source>
        <dbReference type="ARBA" id="ARBA00022967"/>
    </source>
</evidence>
<dbReference type="Gene3D" id="3.40.50.300">
    <property type="entry name" value="P-loop containing nucleotide triphosphate hydrolases"/>
    <property type="match status" value="1"/>
</dbReference>
<evidence type="ECO:0000313" key="7">
    <source>
        <dbReference type="Proteomes" id="UP000000269"/>
    </source>
</evidence>
<evidence type="ECO:0000256" key="3">
    <source>
        <dbReference type="ARBA" id="ARBA00022840"/>
    </source>
</evidence>
<evidence type="ECO:0000256" key="2">
    <source>
        <dbReference type="ARBA" id="ARBA00022741"/>
    </source>
</evidence>
<keyword evidence="7" id="KW-1185">Reference proteome</keyword>
<proteinExistence type="predicted"/>
<dbReference type="Pfam" id="PF00005">
    <property type="entry name" value="ABC_tran"/>
    <property type="match status" value="1"/>
</dbReference>
<dbReference type="AlphaFoldDB" id="A8MEY5"/>
<dbReference type="Proteomes" id="UP000000269">
    <property type="component" value="Chromosome"/>
</dbReference>
<keyword evidence="4" id="KW-1278">Translocase</keyword>
<organism evidence="6 7">
    <name type="scientific">Alkaliphilus oremlandii (strain OhILAs)</name>
    <name type="common">Clostridium oremlandii (strain OhILAs)</name>
    <dbReference type="NCBI Taxonomy" id="350688"/>
    <lineage>
        <taxon>Bacteria</taxon>
        <taxon>Bacillati</taxon>
        <taxon>Bacillota</taxon>
        <taxon>Clostridia</taxon>
        <taxon>Peptostreptococcales</taxon>
        <taxon>Natronincolaceae</taxon>
        <taxon>Alkaliphilus</taxon>
    </lineage>
</organism>
<protein>
    <submittedName>
        <fullName evidence="6">ABC transporter related</fullName>
    </submittedName>
</protein>
<keyword evidence="2" id="KW-0547">Nucleotide-binding</keyword>
<keyword evidence="1" id="KW-0813">Transport</keyword>
<dbReference type="GO" id="GO:0005524">
    <property type="term" value="F:ATP binding"/>
    <property type="evidence" value="ECO:0007669"/>
    <property type="project" value="UniProtKB-KW"/>
</dbReference>
<dbReference type="PANTHER" id="PTHR42794:SF1">
    <property type="entry name" value="HEMIN IMPORT ATP-BINDING PROTEIN HMUV"/>
    <property type="match status" value="1"/>
</dbReference>
<dbReference type="SMART" id="SM00382">
    <property type="entry name" value="AAA"/>
    <property type="match status" value="1"/>
</dbReference>
<dbReference type="CDD" id="cd03214">
    <property type="entry name" value="ABC_Iron-Siderophores_B12_Hemin"/>
    <property type="match status" value="1"/>
</dbReference>
<evidence type="ECO:0000259" key="5">
    <source>
        <dbReference type="PROSITE" id="PS50893"/>
    </source>
</evidence>
<dbReference type="OrthoDB" id="9799337at2"/>
<dbReference type="InterPro" id="IPR017871">
    <property type="entry name" value="ABC_transporter-like_CS"/>
</dbReference>
<evidence type="ECO:0000313" key="6">
    <source>
        <dbReference type="EMBL" id="ABW18464.1"/>
    </source>
</evidence>
<dbReference type="GO" id="GO:0016887">
    <property type="term" value="F:ATP hydrolysis activity"/>
    <property type="evidence" value="ECO:0007669"/>
    <property type="project" value="InterPro"/>
</dbReference>
<dbReference type="eggNOG" id="COG1120">
    <property type="taxonomic scope" value="Bacteria"/>
</dbReference>
<dbReference type="InterPro" id="IPR003439">
    <property type="entry name" value="ABC_transporter-like_ATP-bd"/>
</dbReference>
<dbReference type="STRING" id="350688.Clos_0917"/>
<dbReference type="InterPro" id="IPR003593">
    <property type="entry name" value="AAA+_ATPase"/>
</dbReference>
<dbReference type="RefSeq" id="WP_012158776.1">
    <property type="nucleotide sequence ID" value="NC_009922.1"/>
</dbReference>